<sequence>MVQVTVQSMSRPPALPPLFNLTAESLLADTHRLLERARKVQDDVVAAVTDKTATLANTLLPLIREENAQLYERQQIEFYAAVSIDAAVREASQKASSLFDDFDTDTAARQDVYDLLIAVRDSGEVLDAESQRWLTKSISSFERNGLSLSADGRASLKRINADLTKLELEYIDRCDDAAELWCTREELDGLDASLLDEMGAGAVHSMQQRVHNSHTRWRVYEAAANTCHANVPLLRQVAALRLEKAKLLGHDSYGSLRMAGRMDSDPVKMQRFLENIVDRLAPVKDTLVSTCRKMKHDDLESRHEEDDGKFYSWDRPYYSEKLLSHKYALDSKTVSEYFALDETVTRMLGIFEHVMSLTFQELRKSDSGNLASDGNGDVIIWQDEVQVFAVWDTSSSSSAGSNFLGWLYMDMHPREGKRSGFSDQPVCPAYTNIDGTRKYAATALVCNFDKPTKQKPCLLNHGEVVLLFHELGHAMHDLVSQTQYARFSGASCGDFNEAPSQMLEEWCWYPETLRKLSRHYSNLSPEYMQTWQADVDAGRSKATTGQPDTLPEDLINALVRSKQAKSIVRTLGLANVSLFELALTSASSSEAVEALDTTLLWHETACKTFSFDMPSKLVPAQANQPMWFTVDGLYVYLASQVYSSDMFATVFKQDPMSKEAGLRYRRTVLENGSSVDEGELLESLLGRAPNTDALFESIRIR</sequence>
<dbReference type="GO" id="GO:0006518">
    <property type="term" value="P:peptide metabolic process"/>
    <property type="evidence" value="ECO:0007669"/>
    <property type="project" value="TreeGrafter"/>
</dbReference>
<dbReference type="STRING" id="1507870.A0A1V8TFD0"/>
<dbReference type="Proteomes" id="UP000192596">
    <property type="component" value="Unassembled WGS sequence"/>
</dbReference>
<dbReference type="InterPro" id="IPR024077">
    <property type="entry name" value="Neurolysin/TOP_dom2"/>
</dbReference>
<evidence type="ECO:0000313" key="10">
    <source>
        <dbReference type="Proteomes" id="UP000192596"/>
    </source>
</evidence>
<dbReference type="InterPro" id="IPR024079">
    <property type="entry name" value="MetalloPept_cat_dom_sf"/>
</dbReference>
<dbReference type="GO" id="GO:0006508">
    <property type="term" value="P:proteolysis"/>
    <property type="evidence" value="ECO:0007669"/>
    <property type="project" value="UniProtKB-KW"/>
</dbReference>
<keyword evidence="6 7" id="KW-0482">Metalloprotease</keyword>
<dbReference type="InParanoid" id="A0A1V8TFD0"/>
<evidence type="ECO:0000256" key="2">
    <source>
        <dbReference type="ARBA" id="ARBA00022670"/>
    </source>
</evidence>
<reference evidence="10" key="1">
    <citation type="submission" date="2017-03" db="EMBL/GenBank/DDBJ databases">
        <title>Genomes of endolithic fungi from Antarctica.</title>
        <authorList>
            <person name="Coleine C."/>
            <person name="Masonjones S."/>
            <person name="Stajich J.E."/>
        </authorList>
    </citation>
    <scope>NUCLEOTIDE SEQUENCE [LARGE SCALE GENOMIC DNA]</scope>
    <source>
        <strain evidence="10">CCFEE 5527</strain>
    </source>
</reference>
<evidence type="ECO:0000259" key="8">
    <source>
        <dbReference type="Pfam" id="PF01432"/>
    </source>
</evidence>
<dbReference type="InterPro" id="IPR024080">
    <property type="entry name" value="Neurolysin/TOP_N"/>
</dbReference>
<comment type="cofactor">
    <cofactor evidence="7">
        <name>Zn(2+)</name>
        <dbReference type="ChEBI" id="CHEBI:29105"/>
    </cofactor>
    <text evidence="7">Binds 1 zinc ion.</text>
</comment>
<evidence type="ECO:0000256" key="1">
    <source>
        <dbReference type="ARBA" id="ARBA00006040"/>
    </source>
</evidence>
<keyword evidence="10" id="KW-1185">Reference proteome</keyword>
<dbReference type="FunFam" id="3.40.390.10:FF:000074">
    <property type="entry name" value="Metalloprotease"/>
    <property type="match status" value="1"/>
</dbReference>
<evidence type="ECO:0000256" key="4">
    <source>
        <dbReference type="ARBA" id="ARBA00022801"/>
    </source>
</evidence>
<evidence type="ECO:0000256" key="3">
    <source>
        <dbReference type="ARBA" id="ARBA00022723"/>
    </source>
</evidence>
<dbReference type="CDD" id="cd06455">
    <property type="entry name" value="M3A_TOP"/>
    <property type="match status" value="1"/>
</dbReference>
<keyword evidence="4 7" id="KW-0378">Hydrolase</keyword>
<dbReference type="GO" id="GO:0004222">
    <property type="term" value="F:metalloendopeptidase activity"/>
    <property type="evidence" value="ECO:0007669"/>
    <property type="project" value="InterPro"/>
</dbReference>
<dbReference type="Pfam" id="PF01432">
    <property type="entry name" value="Peptidase_M3"/>
    <property type="match status" value="1"/>
</dbReference>
<dbReference type="AlphaFoldDB" id="A0A1V8TFD0"/>
<feature type="domain" description="Peptidase M3A/M3B catalytic" evidence="8">
    <location>
        <begin position="209"/>
        <end position="699"/>
    </location>
</feature>
<dbReference type="Gene3D" id="3.40.390.10">
    <property type="entry name" value="Collagenase (Catalytic Domain)"/>
    <property type="match status" value="1"/>
</dbReference>
<dbReference type="Gene3D" id="1.20.1050.40">
    <property type="entry name" value="Endopeptidase. Chain P, domain 1"/>
    <property type="match status" value="1"/>
</dbReference>
<evidence type="ECO:0000313" key="9">
    <source>
        <dbReference type="EMBL" id="OQO10083.1"/>
    </source>
</evidence>
<proteinExistence type="inferred from homology"/>
<comment type="similarity">
    <text evidence="1 7">Belongs to the peptidase M3 family.</text>
</comment>
<accession>A0A1V8TFD0</accession>
<dbReference type="GO" id="GO:0005758">
    <property type="term" value="C:mitochondrial intermembrane space"/>
    <property type="evidence" value="ECO:0007669"/>
    <property type="project" value="TreeGrafter"/>
</dbReference>
<name>A0A1V8TFD0_9PEZI</name>
<dbReference type="InterPro" id="IPR045090">
    <property type="entry name" value="Pept_M3A_M3B"/>
</dbReference>
<dbReference type="GO" id="GO:0046872">
    <property type="term" value="F:metal ion binding"/>
    <property type="evidence" value="ECO:0007669"/>
    <property type="project" value="UniProtKB-UniRule"/>
</dbReference>
<dbReference type="EMBL" id="NAJO01000009">
    <property type="protein sequence ID" value="OQO10083.1"/>
    <property type="molecule type" value="Genomic_DNA"/>
</dbReference>
<dbReference type="SUPFAM" id="SSF55486">
    <property type="entry name" value="Metalloproteases ('zincins'), catalytic domain"/>
    <property type="match status" value="1"/>
</dbReference>
<organism evidence="9 10">
    <name type="scientific">Cryoendolithus antarcticus</name>
    <dbReference type="NCBI Taxonomy" id="1507870"/>
    <lineage>
        <taxon>Eukaryota</taxon>
        <taxon>Fungi</taxon>
        <taxon>Dikarya</taxon>
        <taxon>Ascomycota</taxon>
        <taxon>Pezizomycotina</taxon>
        <taxon>Dothideomycetes</taxon>
        <taxon>Dothideomycetidae</taxon>
        <taxon>Cladosporiales</taxon>
        <taxon>Cladosporiaceae</taxon>
        <taxon>Cryoendolithus</taxon>
    </lineage>
</organism>
<dbReference type="PANTHER" id="PTHR11804:SF84">
    <property type="entry name" value="SACCHAROLYSIN"/>
    <property type="match status" value="1"/>
</dbReference>
<evidence type="ECO:0000256" key="5">
    <source>
        <dbReference type="ARBA" id="ARBA00022833"/>
    </source>
</evidence>
<protein>
    <recommendedName>
        <fullName evidence="8">Peptidase M3A/M3B catalytic domain-containing protein</fullName>
    </recommendedName>
</protein>
<dbReference type="InterPro" id="IPR001567">
    <property type="entry name" value="Pept_M3A_M3B_dom"/>
</dbReference>
<keyword evidence="3 7" id="KW-0479">Metal-binding</keyword>
<comment type="caution">
    <text evidence="9">The sequence shown here is derived from an EMBL/GenBank/DDBJ whole genome shotgun (WGS) entry which is preliminary data.</text>
</comment>
<gene>
    <name evidence="9" type="ORF">B0A48_04439</name>
</gene>
<evidence type="ECO:0000256" key="7">
    <source>
        <dbReference type="RuleBase" id="RU003435"/>
    </source>
</evidence>
<dbReference type="Gene3D" id="1.10.1370.10">
    <property type="entry name" value="Neurolysin, domain 3"/>
    <property type="match status" value="1"/>
</dbReference>
<keyword evidence="2 7" id="KW-0645">Protease</keyword>
<evidence type="ECO:0000256" key="6">
    <source>
        <dbReference type="ARBA" id="ARBA00023049"/>
    </source>
</evidence>
<keyword evidence="5 7" id="KW-0862">Zinc</keyword>
<dbReference type="OrthoDB" id="534666at2759"/>
<dbReference type="PANTHER" id="PTHR11804">
    <property type="entry name" value="PROTEASE M3 THIMET OLIGOPEPTIDASE-RELATED"/>
    <property type="match status" value="1"/>
</dbReference>